<dbReference type="FunFam" id="3.30.1330.30:FF:000003">
    <property type="entry name" value="60S ribosomal protein L7a"/>
    <property type="match status" value="1"/>
</dbReference>
<accession>A0A5E8BHR1</accession>
<dbReference type="InterPro" id="IPR018492">
    <property type="entry name" value="Ribosomal_eL8/Nhp2"/>
</dbReference>
<dbReference type="InterPro" id="IPR050257">
    <property type="entry name" value="eL8/uL1-like"/>
</dbReference>
<dbReference type="Proteomes" id="UP000398389">
    <property type="component" value="Unassembled WGS sequence"/>
</dbReference>
<dbReference type="InterPro" id="IPR004038">
    <property type="entry name" value="Ribosomal_eL8/eL30/eS12/Gad45"/>
</dbReference>
<evidence type="ECO:0000313" key="8">
    <source>
        <dbReference type="Proteomes" id="UP000398389"/>
    </source>
</evidence>
<dbReference type="GeneID" id="43581625"/>
<dbReference type="InterPro" id="IPR001921">
    <property type="entry name" value="Ribosomal_eL8_euk"/>
</dbReference>
<keyword evidence="4 5" id="KW-0687">Ribonucleoprotein</keyword>
<dbReference type="PROSITE" id="PS01082">
    <property type="entry name" value="RIBOSOMAL_L7AE"/>
    <property type="match status" value="1"/>
</dbReference>
<evidence type="ECO:0000256" key="4">
    <source>
        <dbReference type="ARBA" id="ARBA00023274"/>
    </source>
</evidence>
<proteinExistence type="inferred from homology"/>
<protein>
    <recommendedName>
        <fullName evidence="5">60S ribosomal protein L8</fullName>
    </recommendedName>
</protein>
<sequence length="244" mass="26740">MPAKTSSAAKAKTESSKSFGLGYGIQPKRNLNRFVKWPAYIRLQRQKKILSLRLKVPPSIAQFSHVLDKSTAAQAFKLLNNYRPETRAEKKARLEKEAAAVADGKTKQDASEKPYTVKYGLKHVVALIENKKPQLVLVADDVDPIELVVFIPALCRKVGVPYAIVKGKARLGTLVHKKTATVVALTDVRAGDKAALSSLLSAIESNYTTQHEESRKKWGGGVLGSKSVAKIEKRARLAAETLKI</sequence>
<feature type="domain" description="Ribosomal protein eL8/eL30/eS12/Gadd45" evidence="6">
    <location>
        <begin position="105"/>
        <end position="195"/>
    </location>
</feature>
<comment type="similarity">
    <text evidence="2 5">Belongs to the eukaryotic ribosomal protein eL8 family.</text>
</comment>
<dbReference type="RefSeq" id="XP_031853416.1">
    <property type="nucleotide sequence ID" value="XM_031997525.1"/>
</dbReference>
<dbReference type="Gene3D" id="3.30.1330.30">
    <property type="match status" value="1"/>
</dbReference>
<dbReference type="GO" id="GO:0003723">
    <property type="term" value="F:RNA binding"/>
    <property type="evidence" value="ECO:0007669"/>
    <property type="project" value="UniProtKB-UniRule"/>
</dbReference>
<dbReference type="GO" id="GO:0042254">
    <property type="term" value="P:ribosome biogenesis"/>
    <property type="evidence" value="ECO:0007669"/>
    <property type="project" value="InterPro"/>
</dbReference>
<evidence type="ECO:0000256" key="1">
    <source>
        <dbReference type="ARBA" id="ARBA00004021"/>
    </source>
</evidence>
<dbReference type="AlphaFoldDB" id="A0A5E8BHR1"/>
<dbReference type="InterPro" id="IPR029064">
    <property type="entry name" value="Ribosomal_eL30-like_sf"/>
</dbReference>
<dbReference type="PANTHER" id="PTHR23105">
    <property type="entry name" value="RIBOSOMAL PROTEIN L7AE FAMILY MEMBER"/>
    <property type="match status" value="1"/>
</dbReference>
<evidence type="ECO:0000256" key="3">
    <source>
        <dbReference type="ARBA" id="ARBA00022980"/>
    </source>
</evidence>
<dbReference type="Pfam" id="PF01248">
    <property type="entry name" value="Ribosomal_L7Ae"/>
    <property type="match status" value="1"/>
</dbReference>
<keyword evidence="8" id="KW-1185">Reference proteome</keyword>
<comment type="function">
    <text evidence="1">Component of the ribosome, a large ribonucleoprotein complex responsible for the synthesis of proteins in the cell. The small ribosomal subunit (SSU) binds messenger RNAs (mRNAs) and translates the encoded message by selecting cognate aminoacyl-transfer RNA (tRNA) molecules. The large subunit (LSU) contains the ribosomal catalytic site termed the peptidyl transferase center (PTC), which catalyzes the formation of peptide bonds, thereby polymerizing the amino acids delivered by tRNAs into a polypeptide chain. The nascent polypeptides leave the ribosome through a tunnel in the LSU and interact with protein factors that function in enzymatic processing, targeting, and the membrane insertion of nascent chains at the exit of the ribosomal tunnel.</text>
</comment>
<dbReference type="OrthoDB" id="29563at2759"/>
<dbReference type="SUPFAM" id="SSF55315">
    <property type="entry name" value="L30e-like"/>
    <property type="match status" value="1"/>
</dbReference>
<organism evidence="7 8">
    <name type="scientific">Magnusiomyces paraingens</name>
    <dbReference type="NCBI Taxonomy" id="2606893"/>
    <lineage>
        <taxon>Eukaryota</taxon>
        <taxon>Fungi</taxon>
        <taxon>Dikarya</taxon>
        <taxon>Ascomycota</taxon>
        <taxon>Saccharomycotina</taxon>
        <taxon>Dipodascomycetes</taxon>
        <taxon>Dipodascales</taxon>
        <taxon>Dipodascaceae</taxon>
        <taxon>Magnusiomyces</taxon>
    </lineage>
</organism>
<dbReference type="PRINTS" id="PR00882">
    <property type="entry name" value="RIBOSOMALL7A"/>
</dbReference>
<dbReference type="InterPro" id="IPR004037">
    <property type="entry name" value="Ribosomal_eL8-like_CS"/>
</dbReference>
<name>A0A5E8BHR1_9ASCO</name>
<gene>
    <name evidence="7" type="ORF">SAPINGB_P002807</name>
</gene>
<dbReference type="GO" id="GO:0022625">
    <property type="term" value="C:cytosolic large ribosomal subunit"/>
    <property type="evidence" value="ECO:0007669"/>
    <property type="project" value="UniProtKB-UniRule"/>
</dbReference>
<evidence type="ECO:0000256" key="2">
    <source>
        <dbReference type="ARBA" id="ARBA00007337"/>
    </source>
</evidence>
<dbReference type="PRINTS" id="PR00881">
    <property type="entry name" value="L7ARS6FAMILY"/>
</dbReference>
<keyword evidence="3 5" id="KW-0689">Ribosomal protein</keyword>
<reference evidence="7 8" key="1">
    <citation type="submission" date="2019-09" db="EMBL/GenBank/DDBJ databases">
        <authorList>
            <person name="Brejova B."/>
        </authorList>
    </citation>
    <scope>NUCLEOTIDE SEQUENCE [LARGE SCALE GENOMIC DNA]</scope>
</reference>
<evidence type="ECO:0000256" key="5">
    <source>
        <dbReference type="RuleBase" id="RU367042"/>
    </source>
</evidence>
<dbReference type="EMBL" id="CABVLU010000002">
    <property type="protein sequence ID" value="VVT50569.1"/>
    <property type="molecule type" value="Genomic_DNA"/>
</dbReference>
<evidence type="ECO:0000259" key="6">
    <source>
        <dbReference type="Pfam" id="PF01248"/>
    </source>
</evidence>
<evidence type="ECO:0000313" key="7">
    <source>
        <dbReference type="EMBL" id="VVT50569.1"/>
    </source>
</evidence>